<proteinExistence type="predicted"/>
<protein>
    <submittedName>
        <fullName evidence="1">Uncharacterized protein</fullName>
    </submittedName>
</protein>
<dbReference type="eggNOG" id="COG0654">
    <property type="taxonomic scope" value="Bacteria"/>
</dbReference>
<dbReference type="SUPFAM" id="SSF51905">
    <property type="entry name" value="FAD/NAD(P)-binding domain"/>
    <property type="match status" value="1"/>
</dbReference>
<dbReference type="PANTHER" id="PTHR47469">
    <property type="entry name" value="MONOOXYGENASE-LIKE"/>
    <property type="match status" value="1"/>
</dbReference>
<dbReference type="PANTHER" id="PTHR47469:SF2">
    <property type="entry name" value="OS06G0597600 PROTEIN"/>
    <property type="match status" value="1"/>
</dbReference>
<accession>A0A078KWH0</accession>
<dbReference type="STRING" id="1034943.BN59_01630"/>
<dbReference type="Gene3D" id="3.50.50.60">
    <property type="entry name" value="FAD/NAD(P)-binding domain"/>
    <property type="match status" value="1"/>
</dbReference>
<gene>
    <name evidence="1" type="ORF">BN59_01630</name>
</gene>
<dbReference type="EMBL" id="CCSB01000002">
    <property type="protein sequence ID" value="CDZ77347.1"/>
    <property type="molecule type" value="Genomic_DNA"/>
</dbReference>
<dbReference type="OrthoDB" id="9782160at2"/>
<organism evidence="1 2">
    <name type="scientific">Legionella massiliensis</name>
    <dbReference type="NCBI Taxonomy" id="1034943"/>
    <lineage>
        <taxon>Bacteria</taxon>
        <taxon>Pseudomonadati</taxon>
        <taxon>Pseudomonadota</taxon>
        <taxon>Gammaproteobacteria</taxon>
        <taxon>Legionellales</taxon>
        <taxon>Legionellaceae</taxon>
        <taxon>Legionella</taxon>
    </lineage>
</organism>
<evidence type="ECO:0000313" key="2">
    <source>
        <dbReference type="Proteomes" id="UP000044071"/>
    </source>
</evidence>
<name>A0A078KWH0_9GAMM</name>
<dbReference type="Proteomes" id="UP000044071">
    <property type="component" value="Unassembled WGS sequence"/>
</dbReference>
<dbReference type="InterPro" id="IPR036188">
    <property type="entry name" value="FAD/NAD-bd_sf"/>
</dbReference>
<dbReference type="AlphaFoldDB" id="A0A078KWH0"/>
<sequence>MLIAADGSHSYVRELLFLGTKPHYAGFILRPHTAASTSKAASSAMDLSEALAENKHDVLVALQAWEPRQMSLGQHLMESGLTLGNRSQFSYGRGRCLVDDQEN</sequence>
<keyword evidence="2" id="KW-1185">Reference proteome</keyword>
<evidence type="ECO:0000313" key="1">
    <source>
        <dbReference type="EMBL" id="CDZ77347.1"/>
    </source>
</evidence>
<dbReference type="InterPro" id="IPR053212">
    <property type="entry name" value="DHP_3-monooxygenase"/>
</dbReference>
<reference evidence="1 2" key="1">
    <citation type="submission" date="2014-06" db="EMBL/GenBank/DDBJ databases">
        <authorList>
            <person name="Urmite Genomes Urmite Genomes"/>
        </authorList>
    </citation>
    <scope>NUCLEOTIDE SEQUENCE [LARGE SCALE GENOMIC DNA]</scope>
</reference>